<dbReference type="OrthoDB" id="9813940at2"/>
<comment type="caution">
    <text evidence="19">The sequence shown here is derived from an EMBL/GenBank/DDBJ whole genome shotgun (WGS) entry which is preliminary data.</text>
</comment>
<dbReference type="InterPro" id="IPR013656">
    <property type="entry name" value="PAS_4"/>
</dbReference>
<keyword evidence="8" id="KW-0288">FMN</keyword>
<dbReference type="Proteomes" id="UP000305267">
    <property type="component" value="Unassembled WGS sequence"/>
</dbReference>
<evidence type="ECO:0000256" key="4">
    <source>
        <dbReference type="ARBA" id="ARBA00022543"/>
    </source>
</evidence>
<evidence type="ECO:0000256" key="12">
    <source>
        <dbReference type="ARBA" id="ARBA00022777"/>
    </source>
</evidence>
<evidence type="ECO:0000259" key="17">
    <source>
        <dbReference type="PROSITE" id="PS50112"/>
    </source>
</evidence>
<feature type="domain" description="PAC" evidence="18">
    <location>
        <begin position="379"/>
        <end position="430"/>
    </location>
</feature>
<dbReference type="EC" id="2.7.13.3" evidence="2"/>
<evidence type="ECO:0000313" key="20">
    <source>
        <dbReference type="Proteomes" id="UP000305267"/>
    </source>
</evidence>
<evidence type="ECO:0000313" key="19">
    <source>
        <dbReference type="EMBL" id="TNC08760.1"/>
    </source>
</evidence>
<dbReference type="Pfam" id="PF08448">
    <property type="entry name" value="PAS_4"/>
    <property type="match status" value="2"/>
</dbReference>
<keyword evidence="13" id="KW-0067">ATP-binding</keyword>
<accession>A0A5C4LB62</accession>
<keyword evidence="12" id="KW-0418">Kinase</keyword>
<evidence type="ECO:0000256" key="13">
    <source>
        <dbReference type="ARBA" id="ARBA00022840"/>
    </source>
</evidence>
<dbReference type="GO" id="GO:0004673">
    <property type="term" value="F:protein histidine kinase activity"/>
    <property type="evidence" value="ECO:0007669"/>
    <property type="project" value="UniProtKB-EC"/>
</dbReference>
<dbReference type="GO" id="GO:0005524">
    <property type="term" value="F:ATP binding"/>
    <property type="evidence" value="ECO:0007669"/>
    <property type="project" value="UniProtKB-KW"/>
</dbReference>
<keyword evidence="20" id="KW-1185">Reference proteome</keyword>
<dbReference type="NCBIfam" id="TIGR00229">
    <property type="entry name" value="sensory_box"/>
    <property type="match status" value="2"/>
</dbReference>
<evidence type="ECO:0000256" key="7">
    <source>
        <dbReference type="ARBA" id="ARBA00022630"/>
    </source>
</evidence>
<evidence type="ECO:0000256" key="5">
    <source>
        <dbReference type="ARBA" id="ARBA00022553"/>
    </source>
</evidence>
<keyword evidence="5" id="KW-0597">Phosphoprotein</keyword>
<dbReference type="Pfam" id="PF00989">
    <property type="entry name" value="PAS"/>
    <property type="match status" value="1"/>
</dbReference>
<evidence type="ECO:0000256" key="10">
    <source>
        <dbReference type="ARBA" id="ARBA00022737"/>
    </source>
</evidence>
<keyword evidence="11" id="KW-0547">Nucleotide-binding</keyword>
<evidence type="ECO:0000256" key="8">
    <source>
        <dbReference type="ARBA" id="ARBA00022643"/>
    </source>
</evidence>
<keyword evidence="7" id="KW-0285">Flavoprotein</keyword>
<dbReference type="PANTHER" id="PTHR41523">
    <property type="entry name" value="TWO-COMPONENT SYSTEM SENSOR PROTEIN"/>
    <property type="match status" value="1"/>
</dbReference>
<dbReference type="GO" id="GO:0009881">
    <property type="term" value="F:photoreceptor activity"/>
    <property type="evidence" value="ECO:0007669"/>
    <property type="project" value="UniProtKB-KW"/>
</dbReference>
<dbReference type="SUPFAM" id="SSF55785">
    <property type="entry name" value="PYP-like sensor domain (PAS domain)"/>
    <property type="match status" value="3"/>
</dbReference>
<evidence type="ECO:0000256" key="3">
    <source>
        <dbReference type="ARBA" id="ARBA00021740"/>
    </source>
</evidence>
<dbReference type="Gene3D" id="3.30.450.20">
    <property type="entry name" value="PAS domain"/>
    <property type="match status" value="3"/>
</dbReference>
<dbReference type="InterPro" id="IPR000014">
    <property type="entry name" value="PAS"/>
</dbReference>
<evidence type="ECO:0000256" key="6">
    <source>
        <dbReference type="ARBA" id="ARBA00022606"/>
    </source>
</evidence>
<dbReference type="SMART" id="SM00911">
    <property type="entry name" value="HWE_HK"/>
    <property type="match status" value="1"/>
</dbReference>
<dbReference type="Gene3D" id="3.30.565.10">
    <property type="entry name" value="Histidine kinase-like ATPase, C-terminal domain"/>
    <property type="match status" value="1"/>
</dbReference>
<proteinExistence type="predicted"/>
<dbReference type="InterPro" id="IPR036890">
    <property type="entry name" value="HATPase_C_sf"/>
</dbReference>
<reference evidence="19 20" key="1">
    <citation type="submission" date="2019-06" db="EMBL/GenBank/DDBJ databases">
        <title>Genome of Methylobacterium sp. 17Sr1-39.</title>
        <authorList>
            <person name="Seo T."/>
        </authorList>
    </citation>
    <scope>NUCLEOTIDE SEQUENCE [LARGE SCALE GENOMIC DNA]</scope>
    <source>
        <strain evidence="19 20">17Sr1-39</strain>
    </source>
</reference>
<dbReference type="InterPro" id="IPR035965">
    <property type="entry name" value="PAS-like_dom_sf"/>
</dbReference>
<dbReference type="PANTHER" id="PTHR41523:SF7">
    <property type="entry name" value="HISTIDINE KINASE"/>
    <property type="match status" value="1"/>
</dbReference>
<evidence type="ECO:0000256" key="11">
    <source>
        <dbReference type="ARBA" id="ARBA00022741"/>
    </source>
</evidence>
<gene>
    <name evidence="19" type="ORF">FF100_28385</name>
</gene>
<evidence type="ECO:0000256" key="2">
    <source>
        <dbReference type="ARBA" id="ARBA00012438"/>
    </source>
</evidence>
<dbReference type="PROSITE" id="PS50112">
    <property type="entry name" value="PAS"/>
    <property type="match status" value="2"/>
</dbReference>
<dbReference type="PROSITE" id="PS50113">
    <property type="entry name" value="PAC"/>
    <property type="match status" value="2"/>
</dbReference>
<evidence type="ECO:0000256" key="16">
    <source>
        <dbReference type="ARBA" id="ARBA00023170"/>
    </source>
</evidence>
<dbReference type="InterPro" id="IPR000700">
    <property type="entry name" value="PAS-assoc_C"/>
</dbReference>
<evidence type="ECO:0000256" key="9">
    <source>
        <dbReference type="ARBA" id="ARBA00022679"/>
    </source>
</evidence>
<keyword evidence="16" id="KW-0675">Receptor</keyword>
<dbReference type="InterPro" id="IPR013767">
    <property type="entry name" value="PAS_fold"/>
</dbReference>
<dbReference type="AlphaFoldDB" id="A0A5C4LB62"/>
<dbReference type="Pfam" id="PF07536">
    <property type="entry name" value="HWE_HK"/>
    <property type="match status" value="1"/>
</dbReference>
<evidence type="ECO:0000256" key="14">
    <source>
        <dbReference type="ARBA" id="ARBA00022991"/>
    </source>
</evidence>
<protein>
    <recommendedName>
        <fullName evidence="3">Blue-light-activated histidine kinase</fullName>
        <ecNumber evidence="2">2.7.13.3</ecNumber>
    </recommendedName>
</protein>
<keyword evidence="6" id="KW-0716">Sensory transduction</keyword>
<feature type="domain" description="PAS" evidence="17">
    <location>
        <begin position="300"/>
        <end position="375"/>
    </location>
</feature>
<feature type="domain" description="PAS" evidence="17">
    <location>
        <begin position="172"/>
        <end position="245"/>
    </location>
</feature>
<organism evidence="19 20">
    <name type="scientific">Methylobacterium terricola</name>
    <dbReference type="NCBI Taxonomy" id="2583531"/>
    <lineage>
        <taxon>Bacteria</taxon>
        <taxon>Pseudomonadati</taxon>
        <taxon>Pseudomonadota</taxon>
        <taxon>Alphaproteobacteria</taxon>
        <taxon>Hyphomicrobiales</taxon>
        <taxon>Methylobacteriaceae</taxon>
        <taxon>Methylobacterium</taxon>
    </lineage>
</organism>
<comment type="catalytic activity">
    <reaction evidence="1">
        <text>ATP + protein L-histidine = ADP + protein N-phospho-L-histidine.</text>
        <dbReference type="EC" id="2.7.13.3"/>
    </reaction>
</comment>
<dbReference type="CDD" id="cd00130">
    <property type="entry name" value="PAS"/>
    <property type="match status" value="3"/>
</dbReference>
<feature type="domain" description="PAC" evidence="18">
    <location>
        <begin position="247"/>
        <end position="299"/>
    </location>
</feature>
<keyword evidence="14" id="KW-0157">Chromophore</keyword>
<keyword evidence="4" id="KW-0600">Photoreceptor protein</keyword>
<dbReference type="InterPro" id="IPR001610">
    <property type="entry name" value="PAC"/>
</dbReference>
<name>A0A5C4LB62_9HYPH</name>
<keyword evidence="15" id="KW-0843">Virulence</keyword>
<keyword evidence="10" id="KW-0677">Repeat</keyword>
<sequence length="626" mass="68497">MSPPKSRAKQLMGRTNSAVTVTGRTLSDVPALNLFEATPNPYLLLAPDGPTYTIVGVNEAYLRATMTERQAIMGRSIFEVFPDDPDTPDAYSSRDLRASLDRATQTAQPDRLPVLHYNIRRPDGIFEERHWRPLQVPVLGPGGEVVSLIHYVEDVTESVLDARKAQTALTASEARYRAIVESSIDYAMIATDLDGVVTTWNTGAEHILGWSAGEMVGQTLDRFFTPEDRAAGVAAMEMHSALTCGRGTDERWHLKKGDVWFWASGEMMPLKSDTGTVIGFLKILRDRTHQRETELALERQTMLLKTVTDYVSEAVFRLDPDGTILLVNPAAERLFGWSLEELRGGNFHDILHHHHEDGRPFLAEECVFVQALRDGQAVMAEEATFFRQDGQPVPVECTSVPFHLEGQVSGAVITVTDITERRRAQEQQQTVNRELSHRMKNVLAVVQAIATQTMRNATDLDAARNILAARLIALGKAHDILLDTETGGAEMHALASAALGLHDDRQPGRFHLKGPPVAVGEAAMVSLTLMLHELATNAAKYGALSTAKGTVRLTWQIVRSDGPPVFALRWEEEGGPPVVPPTRSGFGSRLIQRGLSNASGGTVELSYQPGGVVCTLAAPLAEIEAS</sequence>
<evidence type="ECO:0000256" key="15">
    <source>
        <dbReference type="ARBA" id="ARBA00023026"/>
    </source>
</evidence>
<dbReference type="GO" id="GO:0006355">
    <property type="term" value="P:regulation of DNA-templated transcription"/>
    <property type="evidence" value="ECO:0007669"/>
    <property type="project" value="InterPro"/>
</dbReference>
<dbReference type="SMART" id="SM00086">
    <property type="entry name" value="PAC"/>
    <property type="match status" value="2"/>
</dbReference>
<keyword evidence="9" id="KW-0808">Transferase</keyword>
<dbReference type="EMBL" id="VDDA01000021">
    <property type="protein sequence ID" value="TNC08760.1"/>
    <property type="molecule type" value="Genomic_DNA"/>
</dbReference>
<evidence type="ECO:0000259" key="18">
    <source>
        <dbReference type="PROSITE" id="PS50113"/>
    </source>
</evidence>
<dbReference type="SMART" id="SM00091">
    <property type="entry name" value="PAS"/>
    <property type="match status" value="3"/>
</dbReference>
<dbReference type="InterPro" id="IPR011102">
    <property type="entry name" value="Sig_transdc_His_kinase_HWE"/>
</dbReference>
<evidence type="ECO:0000256" key="1">
    <source>
        <dbReference type="ARBA" id="ARBA00000085"/>
    </source>
</evidence>